<organism evidence="3 4">
    <name type="scientific">Candidatus Hakubella thermalkaliphila</name>
    <dbReference type="NCBI Taxonomy" id="2754717"/>
    <lineage>
        <taxon>Bacteria</taxon>
        <taxon>Bacillati</taxon>
        <taxon>Actinomycetota</taxon>
        <taxon>Actinomycetota incertae sedis</taxon>
        <taxon>Candidatus Hakubellales</taxon>
        <taxon>Candidatus Hakubellaceae</taxon>
        <taxon>Candidatus Hakubella</taxon>
    </lineage>
</organism>
<dbReference type="AlphaFoldDB" id="A0A6V8PVJ9"/>
<proteinExistence type="predicted"/>
<evidence type="ECO:0000313" key="1">
    <source>
        <dbReference type="EMBL" id="GFP18880.1"/>
    </source>
</evidence>
<dbReference type="EMBL" id="BLRZ01000037">
    <property type="protein sequence ID" value="GFP30035.1"/>
    <property type="molecule type" value="Genomic_DNA"/>
</dbReference>
<name>A0A6V8PVJ9_9ACTN</name>
<evidence type="ECO:0000313" key="4">
    <source>
        <dbReference type="Proteomes" id="UP000561271"/>
    </source>
</evidence>
<dbReference type="EMBL" id="BLRU01000019">
    <property type="protein sequence ID" value="GFP18880.1"/>
    <property type="molecule type" value="Genomic_DNA"/>
</dbReference>
<reference evidence="4 5" key="1">
    <citation type="journal article" date="2020" name="Front. Microbiol.">
        <title>Single-cell genomics of novel Actinobacteria with the Wood-Ljungdahl pathway discovered in a serpentinizing system.</title>
        <authorList>
            <person name="Merino N."/>
            <person name="Kawai M."/>
            <person name="Boyd E.S."/>
            <person name="Colman D.R."/>
            <person name="McGlynn S.E."/>
            <person name="Nealson K.H."/>
            <person name="Kurokawa K."/>
            <person name="Hongoh Y."/>
        </authorList>
    </citation>
    <scope>NUCLEOTIDE SEQUENCE [LARGE SCALE GENOMIC DNA]</scope>
    <source>
        <strain evidence="1 5">S03</strain>
        <strain evidence="2 6">S34</strain>
        <strain evidence="3 4">S44</strain>
    </source>
</reference>
<evidence type="ECO:0000313" key="6">
    <source>
        <dbReference type="Proteomes" id="UP000588083"/>
    </source>
</evidence>
<sequence>MLIEDSLLLFAAHHRGKLVQVANEDHLDAPERNALGPAVHPQEVIDAVQKIGSHHRDFVDHDGVYLRVDWVGDSFDIHRRHVRRESEERVDRLAGNVDGRHPGWRQNDSLFPRNRAEMLEQGGFSGAGSARNENVFIALLHQVERFFEKGI</sequence>
<comment type="caution">
    <text evidence="3">The sequence shown here is derived from an EMBL/GenBank/DDBJ whole genome shotgun (WGS) entry which is preliminary data.</text>
</comment>
<gene>
    <name evidence="1" type="ORF">HKBW3S03_00385</name>
    <name evidence="2" type="ORF">HKBW3S34_00955</name>
    <name evidence="3" type="ORF">HKBW3S44_00320</name>
</gene>
<keyword evidence="6" id="KW-1185">Reference proteome</keyword>
<evidence type="ECO:0000313" key="2">
    <source>
        <dbReference type="EMBL" id="GFP30035.1"/>
    </source>
</evidence>
<accession>A0A6V8PVJ9</accession>
<evidence type="ECO:0000313" key="5">
    <source>
        <dbReference type="Proteomes" id="UP000574717"/>
    </source>
</evidence>
<protein>
    <submittedName>
        <fullName evidence="3">Uncharacterized protein</fullName>
    </submittedName>
</protein>
<dbReference type="Proteomes" id="UP000588083">
    <property type="component" value="Unassembled WGS sequence"/>
</dbReference>
<dbReference type="EMBL" id="BLSC01000013">
    <property type="protein sequence ID" value="GFP36639.1"/>
    <property type="molecule type" value="Genomic_DNA"/>
</dbReference>
<evidence type="ECO:0000313" key="3">
    <source>
        <dbReference type="EMBL" id="GFP36639.1"/>
    </source>
</evidence>
<dbReference type="Proteomes" id="UP000561271">
    <property type="component" value="Unassembled WGS sequence"/>
</dbReference>
<dbReference type="Proteomes" id="UP000574717">
    <property type="component" value="Unassembled WGS sequence"/>
</dbReference>